<name>A0A3M7P619_BRAPC</name>
<proteinExistence type="predicted"/>
<sequence length="140" mass="15674">MAVLKQTVNTWCTNTYECQDFNGLVCLNIGGKKACECPNKRYWNGFQCVNKLSNGESCSLDAECDHKVGLACYGECRCDGSRYWSGTSCELKKNHGDECSQTFQCKNNLGLFCLSGDCECMPLMFWSGTICELFDRSCKV</sequence>
<evidence type="ECO:0000313" key="2">
    <source>
        <dbReference type="Proteomes" id="UP000276133"/>
    </source>
</evidence>
<accession>A0A3M7P619</accession>
<evidence type="ECO:0008006" key="3">
    <source>
        <dbReference type="Google" id="ProtNLM"/>
    </source>
</evidence>
<comment type="caution">
    <text evidence="1">The sequence shown here is derived from an EMBL/GenBank/DDBJ whole genome shotgun (WGS) entry which is preliminary data.</text>
</comment>
<reference evidence="1 2" key="1">
    <citation type="journal article" date="2018" name="Sci. Rep.">
        <title>Genomic signatures of local adaptation to the degree of environmental predictability in rotifers.</title>
        <authorList>
            <person name="Franch-Gras L."/>
            <person name="Hahn C."/>
            <person name="Garcia-Roger E.M."/>
            <person name="Carmona M.J."/>
            <person name="Serra M."/>
            <person name="Gomez A."/>
        </authorList>
    </citation>
    <scope>NUCLEOTIDE SEQUENCE [LARGE SCALE GENOMIC DNA]</scope>
    <source>
        <strain evidence="1">HYR1</strain>
    </source>
</reference>
<gene>
    <name evidence="1" type="ORF">BpHYR1_002416</name>
</gene>
<dbReference type="EMBL" id="REGN01013022">
    <property type="protein sequence ID" value="RMZ94473.1"/>
    <property type="molecule type" value="Genomic_DNA"/>
</dbReference>
<dbReference type="AlphaFoldDB" id="A0A3M7P619"/>
<protein>
    <recommendedName>
        <fullName evidence="3">EGF-like domain-containing protein</fullName>
    </recommendedName>
</protein>
<keyword evidence="2" id="KW-1185">Reference proteome</keyword>
<evidence type="ECO:0000313" key="1">
    <source>
        <dbReference type="EMBL" id="RMZ94473.1"/>
    </source>
</evidence>
<organism evidence="1 2">
    <name type="scientific">Brachionus plicatilis</name>
    <name type="common">Marine rotifer</name>
    <name type="synonym">Brachionus muelleri</name>
    <dbReference type="NCBI Taxonomy" id="10195"/>
    <lineage>
        <taxon>Eukaryota</taxon>
        <taxon>Metazoa</taxon>
        <taxon>Spiralia</taxon>
        <taxon>Gnathifera</taxon>
        <taxon>Rotifera</taxon>
        <taxon>Eurotatoria</taxon>
        <taxon>Monogononta</taxon>
        <taxon>Pseudotrocha</taxon>
        <taxon>Ploima</taxon>
        <taxon>Brachionidae</taxon>
        <taxon>Brachionus</taxon>
    </lineage>
</organism>
<dbReference type="Proteomes" id="UP000276133">
    <property type="component" value="Unassembled WGS sequence"/>
</dbReference>